<proteinExistence type="predicted"/>
<dbReference type="NCBIfam" id="TIGR02913">
    <property type="entry name" value="HAF_rpt"/>
    <property type="match status" value="4"/>
</dbReference>
<evidence type="ECO:0000313" key="2">
    <source>
        <dbReference type="Proteomes" id="UP001198701"/>
    </source>
</evidence>
<dbReference type="Proteomes" id="UP001198701">
    <property type="component" value="Unassembled WGS sequence"/>
</dbReference>
<evidence type="ECO:0008006" key="3">
    <source>
        <dbReference type="Google" id="ProtNLM"/>
    </source>
</evidence>
<accession>A0ABS8IVV7</accession>
<comment type="caution">
    <text evidence="1">The sequence shown here is derived from an EMBL/GenBank/DDBJ whole genome shotgun (WGS) entry which is preliminary data.</text>
</comment>
<evidence type="ECO:0000313" key="1">
    <source>
        <dbReference type="EMBL" id="MCC6071848.1"/>
    </source>
</evidence>
<dbReference type="RefSeq" id="WP_267869627.1">
    <property type="nucleotide sequence ID" value="NZ_JAJHPV010000013.1"/>
</dbReference>
<protein>
    <recommendedName>
        <fullName evidence="3">HAF repeat-containing protein</fullName>
    </recommendedName>
</protein>
<dbReference type="InterPro" id="IPR014262">
    <property type="entry name" value="HAF_rpt"/>
</dbReference>
<gene>
    <name evidence="1" type="ORF">LMJ30_12840</name>
</gene>
<name>A0ABS8IVV7_9BURK</name>
<reference evidence="1 2" key="1">
    <citation type="submission" date="2021-11" db="EMBL/GenBank/DDBJ databases">
        <authorList>
            <person name="Huq M.A."/>
        </authorList>
    </citation>
    <scope>NUCLEOTIDE SEQUENCE [LARGE SCALE GENOMIC DNA]</scope>
    <source>
        <strain evidence="1 2">MAHUQ-52</strain>
    </source>
</reference>
<keyword evidence="2" id="KW-1185">Reference proteome</keyword>
<organism evidence="1 2">
    <name type="scientific">Massilia agrisoli</name>
    <dbReference type="NCBI Taxonomy" id="2892444"/>
    <lineage>
        <taxon>Bacteria</taxon>
        <taxon>Pseudomonadati</taxon>
        <taxon>Pseudomonadota</taxon>
        <taxon>Betaproteobacteria</taxon>
        <taxon>Burkholderiales</taxon>
        <taxon>Oxalobacteraceae</taxon>
        <taxon>Telluria group</taxon>
        <taxon>Massilia</taxon>
    </lineage>
</organism>
<dbReference type="EMBL" id="JAJHPV010000013">
    <property type="protein sequence ID" value="MCC6071848.1"/>
    <property type="molecule type" value="Genomic_DNA"/>
</dbReference>
<sequence length="289" mass="29775">MNCDVVRISIKQCCVDQSIVGIGDFGGPDSIAWGINDSGVVVGEADNAASVRRAFAYSGGMMNDLGTLGGPAAGARAINNDGDITGYAGIADGSPRAFRLSGGVMQNLGTLPSTIELYSFGHAINAHEAVAGTSSVGEFGQPEPPIHGFVTKGNALVDIGTFGGHVSEAFGINDHGKVVGTAETGTGFHDRNAFIWFKGVMLDIGHLGGGYAVAYDINNRNQVVGFASGAGSNQGFLWQMGKMVAIETLIEPAEAWTITDARAINEKQQIAGTGCRAGACQAVRLDPVP</sequence>